<keyword evidence="3" id="KW-1185">Reference proteome</keyword>
<organism evidence="2 3">
    <name type="scientific">Gigaspora margarita</name>
    <dbReference type="NCBI Taxonomy" id="4874"/>
    <lineage>
        <taxon>Eukaryota</taxon>
        <taxon>Fungi</taxon>
        <taxon>Fungi incertae sedis</taxon>
        <taxon>Mucoromycota</taxon>
        <taxon>Glomeromycotina</taxon>
        <taxon>Glomeromycetes</taxon>
        <taxon>Diversisporales</taxon>
        <taxon>Gigasporaceae</taxon>
        <taxon>Gigaspora</taxon>
    </lineage>
</organism>
<feature type="compositionally biased region" description="Low complexity" evidence="1">
    <location>
        <begin position="18"/>
        <end position="36"/>
    </location>
</feature>
<gene>
    <name evidence="2" type="ORF">F8M41_008126</name>
</gene>
<name>A0A8H4ER08_GIGMA</name>
<comment type="caution">
    <text evidence="2">The sequence shown here is derived from an EMBL/GenBank/DDBJ whole genome shotgun (WGS) entry which is preliminary data.</text>
</comment>
<feature type="region of interest" description="Disordered" evidence="1">
    <location>
        <begin position="11"/>
        <end position="39"/>
    </location>
</feature>
<evidence type="ECO:0000313" key="3">
    <source>
        <dbReference type="Proteomes" id="UP000439903"/>
    </source>
</evidence>
<evidence type="ECO:0000313" key="2">
    <source>
        <dbReference type="EMBL" id="KAF0538174.1"/>
    </source>
</evidence>
<dbReference type="AlphaFoldDB" id="A0A8H4ER08"/>
<accession>A0A8H4ER08</accession>
<protein>
    <submittedName>
        <fullName evidence="2">Uncharacterized protein</fullName>
    </submittedName>
</protein>
<proteinExistence type="predicted"/>
<sequence>MSQFTIQIGVQPQNNYSQVQRPQNNGGPQNANGQFQRLQNTDDFIAIQQHADLVNGAYPFTRKQEVENQTQQSTQFSTMLFSGIP</sequence>
<dbReference type="OrthoDB" id="2430505at2759"/>
<dbReference type="EMBL" id="WTPW01000185">
    <property type="protein sequence ID" value="KAF0538174.1"/>
    <property type="molecule type" value="Genomic_DNA"/>
</dbReference>
<reference evidence="2 3" key="1">
    <citation type="journal article" date="2019" name="Environ. Microbiol.">
        <title>At the nexus of three kingdoms: the genome of the mycorrhizal fungus Gigaspora margarita provides insights into plant, endobacterial and fungal interactions.</title>
        <authorList>
            <person name="Venice F."/>
            <person name="Ghignone S."/>
            <person name="Salvioli di Fossalunga A."/>
            <person name="Amselem J."/>
            <person name="Novero M."/>
            <person name="Xianan X."/>
            <person name="Sedzielewska Toro K."/>
            <person name="Morin E."/>
            <person name="Lipzen A."/>
            <person name="Grigoriev I.V."/>
            <person name="Henrissat B."/>
            <person name="Martin F.M."/>
            <person name="Bonfante P."/>
        </authorList>
    </citation>
    <scope>NUCLEOTIDE SEQUENCE [LARGE SCALE GENOMIC DNA]</scope>
    <source>
        <strain evidence="2 3">BEG34</strain>
    </source>
</reference>
<evidence type="ECO:0000256" key="1">
    <source>
        <dbReference type="SAM" id="MobiDB-lite"/>
    </source>
</evidence>
<dbReference type="Proteomes" id="UP000439903">
    <property type="component" value="Unassembled WGS sequence"/>
</dbReference>